<name>A0A2P2J5Z0_RHIMU</name>
<protein>
    <submittedName>
        <fullName evidence="1">Uncharacterized protein</fullName>
    </submittedName>
</protein>
<evidence type="ECO:0000313" key="1">
    <source>
        <dbReference type="EMBL" id="MBW88898.1"/>
    </source>
</evidence>
<reference evidence="1" key="1">
    <citation type="submission" date="2018-02" db="EMBL/GenBank/DDBJ databases">
        <title>Rhizophora mucronata_Transcriptome.</title>
        <authorList>
            <person name="Meera S.P."/>
            <person name="Sreeshan A."/>
            <person name="Augustine A."/>
        </authorList>
    </citation>
    <scope>NUCLEOTIDE SEQUENCE</scope>
    <source>
        <tissue evidence="1">Leaf</tissue>
    </source>
</reference>
<proteinExistence type="predicted"/>
<organism evidence="1">
    <name type="scientific">Rhizophora mucronata</name>
    <name type="common">Asiatic mangrove</name>
    <dbReference type="NCBI Taxonomy" id="61149"/>
    <lineage>
        <taxon>Eukaryota</taxon>
        <taxon>Viridiplantae</taxon>
        <taxon>Streptophyta</taxon>
        <taxon>Embryophyta</taxon>
        <taxon>Tracheophyta</taxon>
        <taxon>Spermatophyta</taxon>
        <taxon>Magnoliopsida</taxon>
        <taxon>eudicotyledons</taxon>
        <taxon>Gunneridae</taxon>
        <taxon>Pentapetalae</taxon>
        <taxon>rosids</taxon>
        <taxon>fabids</taxon>
        <taxon>Malpighiales</taxon>
        <taxon>Rhizophoraceae</taxon>
        <taxon>Rhizophora</taxon>
    </lineage>
</organism>
<accession>A0A2P2J5Z0</accession>
<sequence length="54" mass="6303">MNKFQFFSKLARTSPKWWARERTKKKTVNPSQTAASGFNLTPVKCKWLLAKCKL</sequence>
<dbReference type="EMBL" id="GGEC01008415">
    <property type="protein sequence ID" value="MBW88898.1"/>
    <property type="molecule type" value="Transcribed_RNA"/>
</dbReference>
<dbReference type="AlphaFoldDB" id="A0A2P2J5Z0"/>